<accession>A0A1Q8ZR71</accession>
<evidence type="ECO:0000256" key="1">
    <source>
        <dbReference type="SAM" id="SignalP"/>
    </source>
</evidence>
<dbReference type="InterPro" id="IPR052022">
    <property type="entry name" value="26kDa_periplasmic_antigen"/>
</dbReference>
<dbReference type="PANTHER" id="PTHR34387:SF2">
    <property type="entry name" value="SLR1258 PROTEIN"/>
    <property type="match status" value="1"/>
</dbReference>
<dbReference type="InterPro" id="IPR007497">
    <property type="entry name" value="SIMPL/DUF541"/>
</dbReference>
<dbReference type="STRING" id="1867956.BJF95_07945"/>
<name>A0A1Q8ZR71_9HYPH</name>
<dbReference type="Proteomes" id="UP000186894">
    <property type="component" value="Unassembled WGS sequence"/>
</dbReference>
<gene>
    <name evidence="2" type="ORF">BJF95_07945</name>
</gene>
<protein>
    <recommendedName>
        <fullName evidence="4">SIMPL domain-containing protein</fullName>
    </recommendedName>
</protein>
<dbReference type="RefSeq" id="WP_075639961.1">
    <property type="nucleotide sequence ID" value="NZ_MKIM01000027.1"/>
</dbReference>
<feature type="chain" id="PRO_5012096124" description="SIMPL domain-containing protein" evidence="1">
    <location>
        <begin position="29"/>
        <end position="248"/>
    </location>
</feature>
<keyword evidence="3" id="KW-1185">Reference proteome</keyword>
<keyword evidence="1" id="KW-0732">Signal</keyword>
<sequence length="248" mass="26445">MSNFLMTRRAMQAGVLLVGFGMALPAWAQEASRAEAVINVEGEGEASLAPNMAIMQLGVVSEDEAAEQALKSNTLAMAGVMKMLNTQGVADRDIQTSGFEITPRYQHVADDKQDGKAPKIDSYSVSNGLSVRVRDLAKLGGIIDGAVQLGVNQAGAIRFTNDKPELAINDARKQAMEDAIAKAKTLAEAAGVKLGRIVTINENASRPFEQTMMMKTSMARDMPMAPTPIAAGENNYRVTVNVTFALAQ</sequence>
<evidence type="ECO:0000313" key="2">
    <source>
        <dbReference type="EMBL" id="OLP44450.1"/>
    </source>
</evidence>
<proteinExistence type="predicted"/>
<evidence type="ECO:0008006" key="4">
    <source>
        <dbReference type="Google" id="ProtNLM"/>
    </source>
</evidence>
<organism evidence="2 3">
    <name type="scientific">Rhizobium oryziradicis</name>
    <dbReference type="NCBI Taxonomy" id="1867956"/>
    <lineage>
        <taxon>Bacteria</taxon>
        <taxon>Pseudomonadati</taxon>
        <taxon>Pseudomonadota</taxon>
        <taxon>Alphaproteobacteria</taxon>
        <taxon>Hyphomicrobiales</taxon>
        <taxon>Rhizobiaceae</taxon>
        <taxon>Rhizobium/Agrobacterium group</taxon>
        <taxon>Rhizobium</taxon>
    </lineage>
</organism>
<dbReference type="PANTHER" id="PTHR34387">
    <property type="entry name" value="SLR1258 PROTEIN"/>
    <property type="match status" value="1"/>
</dbReference>
<dbReference type="Pfam" id="PF04402">
    <property type="entry name" value="SIMPL"/>
    <property type="match status" value="1"/>
</dbReference>
<feature type="signal peptide" evidence="1">
    <location>
        <begin position="1"/>
        <end position="28"/>
    </location>
</feature>
<dbReference type="GO" id="GO:0006974">
    <property type="term" value="P:DNA damage response"/>
    <property type="evidence" value="ECO:0007669"/>
    <property type="project" value="TreeGrafter"/>
</dbReference>
<dbReference type="AlphaFoldDB" id="A0A1Q8ZR71"/>
<dbReference type="Gene3D" id="3.30.70.2970">
    <property type="entry name" value="Protein of unknown function (DUF541), domain 2"/>
    <property type="match status" value="1"/>
</dbReference>
<evidence type="ECO:0000313" key="3">
    <source>
        <dbReference type="Proteomes" id="UP000186894"/>
    </source>
</evidence>
<comment type="caution">
    <text evidence="2">The sequence shown here is derived from an EMBL/GenBank/DDBJ whole genome shotgun (WGS) entry which is preliminary data.</text>
</comment>
<reference evidence="2 3" key="1">
    <citation type="submission" date="2016-09" db="EMBL/GenBank/DDBJ databases">
        <title>Rhizobium oryziradicis sp. nov., isolated from the root of rice.</title>
        <authorList>
            <person name="Zhao J."/>
            <person name="Zhang X."/>
        </authorList>
    </citation>
    <scope>NUCLEOTIDE SEQUENCE [LARGE SCALE GENOMIC DNA]</scope>
    <source>
        <strain evidence="2 3">N19</strain>
    </source>
</reference>
<dbReference type="EMBL" id="MKIM01000027">
    <property type="protein sequence ID" value="OLP44450.1"/>
    <property type="molecule type" value="Genomic_DNA"/>
</dbReference>
<dbReference type="Gene3D" id="3.30.110.170">
    <property type="entry name" value="Protein of unknown function (DUF541), domain 1"/>
    <property type="match status" value="1"/>
</dbReference>